<dbReference type="OrthoDB" id="9182768at2"/>
<dbReference type="Proteomes" id="UP000389128">
    <property type="component" value="Unassembled WGS sequence"/>
</dbReference>
<gene>
    <name evidence="1" type="ORF">ETQ85_17750</name>
</gene>
<evidence type="ECO:0000313" key="1">
    <source>
        <dbReference type="EMBL" id="TYC54731.1"/>
    </source>
</evidence>
<accession>A0A6C2CL37</accession>
<keyword evidence="2" id="KW-1185">Reference proteome</keyword>
<reference evidence="1 2" key="1">
    <citation type="submission" date="2019-01" db="EMBL/GenBank/DDBJ databases">
        <title>Zoogloea oleivorans genome sequencing and assembly.</title>
        <authorList>
            <person name="Tancsics A."/>
            <person name="Farkas M."/>
            <person name="Kriszt B."/>
            <person name="Maroti G."/>
            <person name="Horvath B."/>
        </authorList>
    </citation>
    <scope>NUCLEOTIDE SEQUENCE [LARGE SCALE GENOMIC DNA]</scope>
    <source>
        <strain evidence="1 2">Buc</strain>
    </source>
</reference>
<comment type="caution">
    <text evidence="1">The sequence shown here is derived from an EMBL/GenBank/DDBJ whole genome shotgun (WGS) entry which is preliminary data.</text>
</comment>
<evidence type="ECO:0000313" key="2">
    <source>
        <dbReference type="Proteomes" id="UP000389128"/>
    </source>
</evidence>
<dbReference type="EMBL" id="SDKK01000017">
    <property type="protein sequence ID" value="TYC54731.1"/>
    <property type="molecule type" value="Genomic_DNA"/>
</dbReference>
<proteinExistence type="predicted"/>
<name>A0A6C2CL37_9RHOO</name>
<protein>
    <submittedName>
        <fullName evidence="1">Uncharacterized protein</fullName>
    </submittedName>
</protein>
<dbReference type="RefSeq" id="WP_148580424.1">
    <property type="nucleotide sequence ID" value="NZ_SDKK01000017.1"/>
</dbReference>
<sequence length="351" mass="38824">MSKNPSWIQFSDDAWGEAVGPSEYDKFLDSLDAPTLPIQSLEPLPDHDAPLLLTWITEHLAELAADEQFRVIGPHGLTFHQHADKLMEVAHLDAARRSATGDLRDQLTGQHRDAKQELDDFERSEKFQSALRYCLEAAGPAFERIASATPENQAAVLFQLQAAARYEGLKALIAPSSGTQSQPVIIEQAQDRTAAAADESSTPQREAGKARYDELRTQMAGYLTTPNTPSDIKTVQMDKAKVAGESTPRDVSKKEALPVGVTRSEILSVFPPLRGQTAEQWKKMMSDPPKWMEAARLDPGRRGIQSIWNPALFAICLAEKGKMQRRPLGAIIGRSFPEYLPEWEGYAGSFN</sequence>
<organism evidence="1 2">
    <name type="scientific">Zoogloea oleivorans</name>
    <dbReference type="NCBI Taxonomy" id="1552750"/>
    <lineage>
        <taxon>Bacteria</taxon>
        <taxon>Pseudomonadati</taxon>
        <taxon>Pseudomonadota</taxon>
        <taxon>Betaproteobacteria</taxon>
        <taxon>Rhodocyclales</taxon>
        <taxon>Zoogloeaceae</taxon>
        <taxon>Zoogloea</taxon>
    </lineage>
</organism>
<dbReference type="AlphaFoldDB" id="A0A6C2CL37"/>